<feature type="compositionally biased region" description="Basic and acidic residues" evidence="1">
    <location>
        <begin position="1659"/>
        <end position="1671"/>
    </location>
</feature>
<evidence type="ECO:0000259" key="2">
    <source>
        <dbReference type="PROSITE" id="PS50994"/>
    </source>
</evidence>
<feature type="compositionally biased region" description="Low complexity" evidence="1">
    <location>
        <begin position="215"/>
        <end position="243"/>
    </location>
</feature>
<feature type="region of interest" description="Disordered" evidence="1">
    <location>
        <begin position="754"/>
        <end position="809"/>
    </location>
</feature>
<dbReference type="InterPro" id="IPR036397">
    <property type="entry name" value="RNaseH_sf"/>
</dbReference>
<feature type="compositionally biased region" description="Basic and acidic residues" evidence="1">
    <location>
        <begin position="1697"/>
        <end position="1706"/>
    </location>
</feature>
<feature type="non-terminal residue" evidence="3">
    <location>
        <position position="1"/>
    </location>
</feature>
<dbReference type="Gene3D" id="3.30.420.10">
    <property type="entry name" value="Ribonuclease H-like superfamily/Ribonuclease H"/>
    <property type="match status" value="1"/>
</dbReference>
<feature type="region of interest" description="Disordered" evidence="1">
    <location>
        <begin position="416"/>
        <end position="449"/>
    </location>
</feature>
<evidence type="ECO:0000313" key="4">
    <source>
        <dbReference type="Proteomes" id="UP000604046"/>
    </source>
</evidence>
<dbReference type="OrthoDB" id="420425at2759"/>
<dbReference type="InterPro" id="IPR013103">
    <property type="entry name" value="RVT_2"/>
</dbReference>
<organism evidence="3 4">
    <name type="scientific">Symbiodinium natans</name>
    <dbReference type="NCBI Taxonomy" id="878477"/>
    <lineage>
        <taxon>Eukaryota</taxon>
        <taxon>Sar</taxon>
        <taxon>Alveolata</taxon>
        <taxon>Dinophyceae</taxon>
        <taxon>Suessiales</taxon>
        <taxon>Symbiodiniaceae</taxon>
        <taxon>Symbiodinium</taxon>
    </lineage>
</organism>
<evidence type="ECO:0000256" key="1">
    <source>
        <dbReference type="SAM" id="MobiDB-lite"/>
    </source>
</evidence>
<protein>
    <submittedName>
        <fullName evidence="3">RE1 protein</fullName>
    </submittedName>
</protein>
<reference evidence="3" key="1">
    <citation type="submission" date="2021-02" db="EMBL/GenBank/DDBJ databases">
        <authorList>
            <person name="Dougan E. K."/>
            <person name="Rhodes N."/>
            <person name="Thang M."/>
            <person name="Chan C."/>
        </authorList>
    </citation>
    <scope>NUCLEOTIDE SEQUENCE</scope>
</reference>
<comment type="caution">
    <text evidence="3">The sequence shown here is derived from an EMBL/GenBank/DDBJ whole genome shotgun (WGS) entry which is preliminary data.</text>
</comment>
<feature type="domain" description="Integrase catalytic" evidence="2">
    <location>
        <begin position="1239"/>
        <end position="1412"/>
    </location>
</feature>
<feature type="compositionally biased region" description="Basic and acidic residues" evidence="1">
    <location>
        <begin position="775"/>
        <end position="795"/>
    </location>
</feature>
<feature type="region of interest" description="Disordered" evidence="1">
    <location>
        <begin position="139"/>
        <end position="243"/>
    </location>
</feature>
<feature type="compositionally biased region" description="Low complexity" evidence="1">
    <location>
        <begin position="1729"/>
        <end position="1742"/>
    </location>
</feature>
<dbReference type="Pfam" id="PF07727">
    <property type="entry name" value="RVT_2"/>
    <property type="match status" value="1"/>
</dbReference>
<feature type="region of interest" description="Disordered" evidence="1">
    <location>
        <begin position="1697"/>
        <end position="1742"/>
    </location>
</feature>
<feature type="compositionally biased region" description="Low complexity" evidence="1">
    <location>
        <begin position="426"/>
        <end position="449"/>
    </location>
</feature>
<dbReference type="InterPro" id="IPR001584">
    <property type="entry name" value="Integrase_cat-core"/>
</dbReference>
<dbReference type="EMBL" id="CAJNDS010001269">
    <property type="protein sequence ID" value="CAE7253896.1"/>
    <property type="molecule type" value="Genomic_DNA"/>
</dbReference>
<gene>
    <name evidence="3" type="primary">RE1</name>
    <name evidence="3" type="ORF">SNAT2548_LOCUS12811</name>
</gene>
<feature type="compositionally biased region" description="Low complexity" evidence="1">
    <location>
        <begin position="1574"/>
        <end position="1584"/>
    </location>
</feature>
<dbReference type="GO" id="GO:0003676">
    <property type="term" value="F:nucleic acid binding"/>
    <property type="evidence" value="ECO:0007669"/>
    <property type="project" value="InterPro"/>
</dbReference>
<dbReference type="PROSITE" id="PS50994">
    <property type="entry name" value="INTEGRASE"/>
    <property type="match status" value="1"/>
</dbReference>
<dbReference type="InterPro" id="IPR012337">
    <property type="entry name" value="RNaseH-like_sf"/>
</dbReference>
<keyword evidence="4" id="KW-1185">Reference proteome</keyword>
<evidence type="ECO:0000313" key="3">
    <source>
        <dbReference type="EMBL" id="CAE7253896.1"/>
    </source>
</evidence>
<accession>A0A812M8G8</accession>
<dbReference type="Proteomes" id="UP000604046">
    <property type="component" value="Unassembled WGS sequence"/>
</dbReference>
<name>A0A812M8G8_9DINO</name>
<sequence>DFGDYGDDDPEDQYDPAGYMTQNYEYGYDEHMDFEVTEFAEEHLAYLMDQGLDPDDREAGDFAADVIQAEEEAYWSRKGAHSKGHAPMKPPPFEVSGSFTMDEKKARLLSLKARTSCKKCGAVGHCGDAQCCLNRGKGKFGKSGGGAPSSSSSGFGRGRAPGRGTQHSGRSGGKDKPRTVYFSIREPDAGDPKGFLALRSPDPTGGYHQVPPPSSLTSAPPTTSAAATSSSTTPATATSAAPTQNVAAARTIVDLTDKDGPWQVIPRMDQVDYVNAEQPDVDMEMLLEALGGVPLEPLPLTSPASSPSPGAEPLDDAAARVAQPAQGMRRVAPHSRSCPHTRTTASGSNQYYHIRKCTACGEVLERTRKQPQDPAPQPKAAAAPACLHHRVHWKGSNAFLRMRTCLDCGFRESIPRADGDGNVPGASSSTTGTSSTATSARPSNAATSATRHDLDGYVLSPPEIQQIVGAFNEAVGRRLEATGDAPIPADRLLETLRLTIEQVTIWHQRQAAPASTTPSTRTSDTASLAERVRMRGETRVESGKYKNQAYIAAYEDRDYKHWCYANVTDQSHPTMKRLVQYFREHDASLDSDAQNRHAYMAYLDHDDEDDTIFAEGDLVAILDTGCSQTCHGDAWLQRYVDATRQEMPKLCTEDRPNFRGIGGAIQTAGTRQLELCLELLDGGVARGDLYSTELIGSEAPLLLSLQAQKALGLVIDLSAEVAHSQVLGKDLKLVIKDGLLGLRLLPADVADESKDHETAGGANDIGDYDNFMTDGKQDVEQDTERAGNPVHEHDGVTNSDDEASEDGCGTDGGVENTAIGYLVVDALKSKIMSKGQSARVSRDIEDITATDQILWGQMLGKKTRRPSFLPRGCRTFLLELVAGAAVLTHMASCDYGLPVSDPVDIRLGPGLDLLTRDGRDAVDRIIERDDPYAITCSPVCATWSTWTNMLAGDSWEKCLEERRRWTPVIEWLQSTARKRLAKGRQFLFEHPWGSAIWRLPMSRRLLEQPPHDVFTMDPLEAVRADLCQFGLKDAKNNFPRQRPTAFVTATAELKKRLARLCPGTHLHQPLEGADRTRRAQEWTPKLCKAILDGMLESLENTSVQTAFPAEAELEDEIVDDDDPGYLDAILTPDDEATALSDGVTFGNRRQDEHLDTIREETAPPVLPEVEAAPLMASRNAWRQLPRSQRVALRRLHTMTGHSSTAAMQRLLRTAGADPAAIKALNHFHCPACACVQRPNEPRPVKMPNEHAFNKNISIDVFIVRDVDGVKYKYLSAVDNGTLYHAVWLVGTGHGPPSSSSCATKFRDGWLSWAGAPETVTLDRGSENRGKFQAMLKSHGTLLRYTGLESPFQLGRGERQGAVMKDIMRRVVASRQLQGQEAMEMLGVEAATIKNNRLHHAGFTPSQWVLGRLPPEVDSLTSPLAPDRLGQHQEIHDGQTAFAKQAAIRSAARQAFSQADSSERIRAALLRKSVPMRGPFVQGDLVCFRRKAGPGPHKWFGPARVVGQEGRSTLWIVHGGIPLTVSVEQVRFATGAEAFAKRQLELKPSRKRRREDLDGVDSDDHDYPFGDDLSGAGTAAGAQGTFFDISEPVPASAPSLIPSHGPPAPPPGLPRPPDGPGGDAPPPVLPGPSPDQLPGVDVPVPDSPLAPTTEISSEPDQEHMPPSRRDSTEIQPAGPPVTFTPLQQAMHRSVDALDGHQARKRELSPSVRTEPTFERRPPPGLPPPSSTETATGAPTASTSSRAFGAFLAKRTVNKKSAAARAKELNFNKSEGKQREGIAQARGKEWNNWKDFDAVDVIPPSQVDAFLKEHSDIGVTPMRWVDTNKAQPWEEARYKSRIVVRGDLESGAADARTDSPTCSSLMLNFMLSTCASKRWKIRGGDITASFLQGEPMERTLILSPPPGGLPGVEPGSLLVARKPVYGTRDAPRGFWRRLHRVCLEQGLEAIPLEHACYVLKKEGRVAGVLISHVDDILWAGEPQMQDIAARLRNEFKFGTLDDDKLIEYCGRQIFQDVDGIRVSCPNPAAKVRPIHLDGQRRKMRGAEATDSERGQLRSVVGTLNWLVRVCRIDIAYQVHRLQTVLKTCTVDDLLSCNQLLSYVKSTPNKGLFFPYGAMEIEDAKVLSLTDASHAADFDTSQDGKRLGYRSQAGRLLVLCGHDFLENSGGQVYILGYHSNVIRRVCRSTLQAETLALIQGYEEAEHVRALLHHVCGGKVDKTLTEAMDARELIMLTDCRSLEEHVNQAGLHTVADKRLAIDLCGIRQLVWRKAGEEVGDPLYSDAPPVNATTLIRWIDTSTMAADGLTKAMKAPQLDLLMRSSRVEVSFTKIS</sequence>
<feature type="region of interest" description="Disordered" evidence="1">
    <location>
        <begin position="1549"/>
        <end position="1682"/>
    </location>
</feature>
<dbReference type="SUPFAM" id="SSF53098">
    <property type="entry name" value="Ribonuclease H-like"/>
    <property type="match status" value="1"/>
</dbReference>
<feature type="compositionally biased region" description="Pro residues" evidence="1">
    <location>
        <begin position="1603"/>
        <end position="1634"/>
    </location>
</feature>
<proteinExistence type="predicted"/>
<dbReference type="GO" id="GO:0015074">
    <property type="term" value="P:DNA integration"/>
    <property type="evidence" value="ECO:0007669"/>
    <property type="project" value="InterPro"/>
</dbReference>